<gene>
    <name evidence="14" type="ORF">SNE40_021823</name>
</gene>
<keyword evidence="10" id="KW-0539">Nucleus</keyword>
<name>A0AAN8IX75_PATCE</name>
<sequence length="1136" mass="130384">MDKPEPSPYPDDLDRGEEQNLYKKRTYDPNEYPTTRENRSFGNIPYEASDSAYYSTTGYPPYQHFPSSYGVDTQQRAMLDPNPPDINHLMIRPTLSPYRQPYYDYTNPVYNSSEQPSEEYGLVAQAYRHGRPENYYTKERYPMDHGVPNADRNYGVRETILNTPSGSMDLRNTHLPPSTADFHNQSSPKSQTDGSSFRELQSGYNQSTDNQGFVYGQAAEILRGESRTEMGREDNRMEVPREEKRTSRFIDSDALDLRKTDNVGEYENQALYDSQRPRIHKMTAEHSEDLQNAHPEKTQHQDHKSLSPISLNSETGKARNSMVTNLGVEEFPSIPPKTDSFMKRDSTYGQPMKRESDENLITAGAVKGTNERMSDKPHSKSSIGDETGEKKKEKLDESRSSSGSKDIDQPTGATKLTEIKSNSSAETVMEMDEKGEQTLKKTDREETEELDATGSSSSKEGNSDEKLDDSADETKDGENSEDEGCKENDGHNFICGYCEEVFFEKKLLISHKCPSVPDDLEELNEKDDAEIQDGESNGSKRKEHDLNGGSPNKKSKSTDNSESEDEEELSEKEDDSSDNSCEELEKNEEESVEAENKEIINETNTTSTDVRRSARKNKAKAKMREWIEEEDEEDPYICGECGQTFDKEHLLLKHMKHHNNSDYEDYDDSEGSAEKVRTRTSSRISTRPKRKAAMRRISYEENAIARESLRRSKRSLSVKYESNDEWPEDKNSRKSKTPPKPPTTRIKPTGCPVCGEVFKVQEELKEHLLGHCEEMYPEKKPLPCQYCDKLYTEENFLEKHEEVHILNGDIKIERIAPVKKSAKKDKYMCSICSKLFDLKSQLKIHEKSHREKKYKCPHCDEEFKVKSDYMAHKKTHKLKHEYKCEFCGKDYAFKSGLTIHLKSHLERQTFDCITCNRSFFSAGHLAIHQKGHKHAGTKKHRCQECGYQVYDEEKLFRHLESHINQEPYVCPFCGKLFMKKSTFVKHKKKHSGENMCDVCGKAFSHRSGLDRHYTIHSGEKPYKCEFCDKSFSQQSNLTTHSRQHSGEKPFMCDVCAQSFTNKCSLVRHMTKHSENEAQLAGVTMLNRNWAWEMDTKHEYSANLDVKHDYGPLPPLPGKHDFGPLPPLPPKHDYGGM</sequence>
<keyword evidence="3" id="KW-0479">Metal-binding</keyword>
<feature type="compositionally biased region" description="Acidic residues" evidence="12">
    <location>
        <begin position="518"/>
        <end position="533"/>
    </location>
</feature>
<feature type="domain" description="C2H2-type" evidence="13">
    <location>
        <begin position="940"/>
        <end position="967"/>
    </location>
</feature>
<keyword evidence="7" id="KW-0805">Transcription regulation</keyword>
<evidence type="ECO:0000256" key="4">
    <source>
        <dbReference type="ARBA" id="ARBA00022737"/>
    </source>
</evidence>
<feature type="domain" description="C2H2-type" evidence="13">
    <location>
        <begin position="994"/>
        <end position="1021"/>
    </location>
</feature>
<dbReference type="PANTHER" id="PTHR23226:SF416">
    <property type="entry name" value="FI01424P"/>
    <property type="match status" value="1"/>
</dbReference>
<feature type="region of interest" description="Disordered" evidence="12">
    <location>
        <begin position="1"/>
        <end position="44"/>
    </location>
</feature>
<feature type="compositionally biased region" description="Acidic residues" evidence="12">
    <location>
        <begin position="561"/>
        <end position="593"/>
    </location>
</feature>
<feature type="compositionally biased region" description="Polar residues" evidence="12">
    <location>
        <begin position="181"/>
        <end position="211"/>
    </location>
</feature>
<feature type="compositionally biased region" description="Basic and acidic residues" evidence="12">
    <location>
        <begin position="12"/>
        <end position="39"/>
    </location>
</feature>
<feature type="compositionally biased region" description="Basic and acidic residues" evidence="12">
    <location>
        <begin position="369"/>
        <end position="378"/>
    </location>
</feature>
<feature type="compositionally biased region" description="Basic and acidic residues" evidence="12">
    <location>
        <begin position="387"/>
        <end position="399"/>
    </location>
</feature>
<feature type="domain" description="C2H2-type" evidence="13">
    <location>
        <begin position="1022"/>
        <end position="1049"/>
    </location>
</feature>
<feature type="domain" description="C2H2-type" evidence="13">
    <location>
        <begin position="636"/>
        <end position="663"/>
    </location>
</feature>
<feature type="domain" description="C2H2-type" evidence="13">
    <location>
        <begin position="910"/>
        <end position="939"/>
    </location>
</feature>
<evidence type="ECO:0000256" key="9">
    <source>
        <dbReference type="ARBA" id="ARBA00023163"/>
    </source>
</evidence>
<evidence type="ECO:0000256" key="10">
    <source>
        <dbReference type="ARBA" id="ARBA00023242"/>
    </source>
</evidence>
<feature type="region of interest" description="Disordered" evidence="12">
    <location>
        <begin position="710"/>
        <end position="747"/>
    </location>
</feature>
<dbReference type="Proteomes" id="UP001347796">
    <property type="component" value="Unassembled WGS sequence"/>
</dbReference>
<feature type="domain" description="C2H2-type" evidence="13">
    <location>
        <begin position="882"/>
        <end position="909"/>
    </location>
</feature>
<feature type="domain" description="C2H2-type" evidence="13">
    <location>
        <begin position="827"/>
        <end position="854"/>
    </location>
</feature>
<feature type="region of interest" description="Disordered" evidence="12">
    <location>
        <begin position="224"/>
        <end position="247"/>
    </location>
</feature>
<evidence type="ECO:0000256" key="2">
    <source>
        <dbReference type="ARBA" id="ARBA00006991"/>
    </source>
</evidence>
<dbReference type="Pfam" id="PF00096">
    <property type="entry name" value="zf-C2H2"/>
    <property type="match status" value="7"/>
</dbReference>
<feature type="domain" description="C2H2-type" evidence="13">
    <location>
        <begin position="1050"/>
        <end position="1077"/>
    </location>
</feature>
<accession>A0AAN8IX75</accession>
<dbReference type="SUPFAM" id="SSF57667">
    <property type="entry name" value="beta-beta-alpha zinc fingers"/>
    <property type="match status" value="6"/>
</dbReference>
<keyword evidence="15" id="KW-1185">Reference proteome</keyword>
<feature type="compositionally biased region" description="Basic and acidic residues" evidence="12">
    <location>
        <begin position="293"/>
        <end position="305"/>
    </location>
</feature>
<keyword evidence="8" id="KW-0238">DNA-binding</keyword>
<comment type="similarity">
    <text evidence="2">Belongs to the krueppel C2H2-type zinc-finger protein family.</text>
</comment>
<evidence type="ECO:0000256" key="7">
    <source>
        <dbReference type="ARBA" id="ARBA00023015"/>
    </source>
</evidence>
<keyword evidence="9" id="KW-0804">Transcription</keyword>
<feature type="domain" description="C2H2-type" evidence="13">
    <location>
        <begin position="749"/>
        <end position="776"/>
    </location>
</feature>
<feature type="compositionally biased region" description="Basic and acidic residues" evidence="12">
    <location>
        <begin position="431"/>
        <end position="444"/>
    </location>
</feature>
<dbReference type="FunFam" id="3.30.160.60:FF:001156">
    <property type="entry name" value="Zinc finger protein 407"/>
    <property type="match status" value="1"/>
</dbReference>
<dbReference type="FunFam" id="3.30.160.60:FF:000690">
    <property type="entry name" value="Zinc finger protein 354C"/>
    <property type="match status" value="1"/>
</dbReference>
<dbReference type="FunFam" id="3.30.160.60:FF:000446">
    <property type="entry name" value="Zinc finger protein"/>
    <property type="match status" value="1"/>
</dbReference>
<feature type="region of interest" description="Disordered" evidence="12">
    <location>
        <begin position="515"/>
        <end position="634"/>
    </location>
</feature>
<keyword evidence="4" id="KW-0677">Repeat</keyword>
<feature type="compositionally biased region" description="Basic and acidic residues" evidence="12">
    <location>
        <begin position="340"/>
        <end position="357"/>
    </location>
</feature>
<feature type="compositionally biased region" description="Basic and acidic residues" evidence="12">
    <location>
        <begin position="461"/>
        <end position="490"/>
    </location>
</feature>
<feature type="region of interest" description="Disordered" evidence="12">
    <location>
        <begin position="1114"/>
        <end position="1136"/>
    </location>
</feature>
<evidence type="ECO:0000256" key="1">
    <source>
        <dbReference type="ARBA" id="ARBA00004123"/>
    </source>
</evidence>
<dbReference type="EMBL" id="JAZGQO010000018">
    <property type="protein sequence ID" value="KAK6167895.1"/>
    <property type="molecule type" value="Genomic_DNA"/>
</dbReference>
<dbReference type="GO" id="GO:0008270">
    <property type="term" value="F:zinc ion binding"/>
    <property type="evidence" value="ECO:0007669"/>
    <property type="project" value="UniProtKB-KW"/>
</dbReference>
<evidence type="ECO:0000256" key="5">
    <source>
        <dbReference type="ARBA" id="ARBA00022771"/>
    </source>
</evidence>
<keyword evidence="6" id="KW-0862">Zinc</keyword>
<dbReference type="Gene3D" id="3.30.160.60">
    <property type="entry name" value="Classic Zinc Finger"/>
    <property type="match status" value="9"/>
</dbReference>
<dbReference type="PROSITE" id="PS00028">
    <property type="entry name" value="ZINC_FINGER_C2H2_1"/>
    <property type="match status" value="12"/>
</dbReference>
<dbReference type="AlphaFoldDB" id="A0AAN8IX75"/>
<proteinExistence type="inferred from homology"/>
<evidence type="ECO:0000313" key="15">
    <source>
        <dbReference type="Proteomes" id="UP001347796"/>
    </source>
</evidence>
<feature type="domain" description="C2H2-type" evidence="13">
    <location>
        <begin position="854"/>
        <end position="881"/>
    </location>
</feature>
<comment type="caution">
    <text evidence="14">The sequence shown here is derived from an EMBL/GenBank/DDBJ whole genome shotgun (WGS) entry which is preliminary data.</text>
</comment>
<evidence type="ECO:0000256" key="6">
    <source>
        <dbReference type="ARBA" id="ARBA00022833"/>
    </source>
</evidence>
<reference evidence="14 15" key="1">
    <citation type="submission" date="2024-01" db="EMBL/GenBank/DDBJ databases">
        <title>The genome of the rayed Mediterranean limpet Patella caerulea (Linnaeus, 1758).</title>
        <authorList>
            <person name="Anh-Thu Weber A."/>
            <person name="Halstead-Nussloch G."/>
        </authorList>
    </citation>
    <scope>NUCLEOTIDE SEQUENCE [LARGE SCALE GENOMIC DNA]</scope>
    <source>
        <strain evidence="14">AATW-2023a</strain>
        <tissue evidence="14">Whole specimen</tissue>
    </source>
</reference>
<feature type="region of interest" description="Disordered" evidence="12">
    <location>
        <begin position="162"/>
        <end position="212"/>
    </location>
</feature>
<feature type="compositionally biased region" description="Acidic residues" evidence="12">
    <location>
        <begin position="662"/>
        <end position="671"/>
    </location>
</feature>
<keyword evidence="5 11" id="KW-0863">Zinc-finger</keyword>
<dbReference type="InterPro" id="IPR013087">
    <property type="entry name" value="Znf_C2H2_type"/>
</dbReference>
<dbReference type="InterPro" id="IPR036236">
    <property type="entry name" value="Znf_C2H2_sf"/>
</dbReference>
<feature type="domain" description="C2H2-type" evidence="13">
    <location>
        <begin position="782"/>
        <end position="804"/>
    </location>
</feature>
<feature type="region of interest" description="Disordered" evidence="12">
    <location>
        <begin position="293"/>
        <end position="317"/>
    </location>
</feature>
<feature type="compositionally biased region" description="Polar residues" evidence="12">
    <location>
        <begin position="411"/>
        <end position="426"/>
    </location>
</feature>
<evidence type="ECO:0000256" key="8">
    <source>
        <dbReference type="ARBA" id="ARBA00023125"/>
    </source>
</evidence>
<feature type="region of interest" description="Disordered" evidence="12">
    <location>
        <begin position="659"/>
        <end position="696"/>
    </location>
</feature>
<evidence type="ECO:0000256" key="12">
    <source>
        <dbReference type="SAM" id="MobiDB-lite"/>
    </source>
</evidence>
<feature type="domain" description="C2H2-type" evidence="13">
    <location>
        <begin position="968"/>
        <end position="995"/>
    </location>
</feature>
<dbReference type="GO" id="GO:0005634">
    <property type="term" value="C:nucleus"/>
    <property type="evidence" value="ECO:0007669"/>
    <property type="project" value="UniProtKB-SubCell"/>
</dbReference>
<dbReference type="PROSITE" id="PS50157">
    <property type="entry name" value="ZINC_FINGER_C2H2_2"/>
    <property type="match status" value="12"/>
</dbReference>
<evidence type="ECO:0000256" key="11">
    <source>
        <dbReference type="PROSITE-ProRule" id="PRU00042"/>
    </source>
</evidence>
<protein>
    <recommendedName>
        <fullName evidence="13">C2H2-type domain-containing protein</fullName>
    </recommendedName>
</protein>
<evidence type="ECO:0000259" key="13">
    <source>
        <dbReference type="PROSITE" id="PS50157"/>
    </source>
</evidence>
<evidence type="ECO:0000256" key="3">
    <source>
        <dbReference type="ARBA" id="ARBA00022723"/>
    </source>
</evidence>
<feature type="region of interest" description="Disordered" evidence="12">
    <location>
        <begin position="329"/>
        <end position="490"/>
    </location>
</feature>
<dbReference type="GO" id="GO:0003677">
    <property type="term" value="F:DNA binding"/>
    <property type="evidence" value="ECO:0007669"/>
    <property type="project" value="UniProtKB-KW"/>
</dbReference>
<dbReference type="PANTHER" id="PTHR23226">
    <property type="entry name" value="ZINC FINGER AND SCAN DOMAIN-CONTAINING"/>
    <property type="match status" value="1"/>
</dbReference>
<dbReference type="SMART" id="SM00355">
    <property type="entry name" value="ZnF_C2H2"/>
    <property type="match status" value="13"/>
</dbReference>
<organism evidence="14 15">
    <name type="scientific">Patella caerulea</name>
    <name type="common">Rayed Mediterranean limpet</name>
    <dbReference type="NCBI Taxonomy" id="87958"/>
    <lineage>
        <taxon>Eukaryota</taxon>
        <taxon>Metazoa</taxon>
        <taxon>Spiralia</taxon>
        <taxon>Lophotrochozoa</taxon>
        <taxon>Mollusca</taxon>
        <taxon>Gastropoda</taxon>
        <taxon>Patellogastropoda</taxon>
        <taxon>Patelloidea</taxon>
        <taxon>Patellidae</taxon>
        <taxon>Patella</taxon>
    </lineage>
</organism>
<evidence type="ECO:0000313" key="14">
    <source>
        <dbReference type="EMBL" id="KAK6167895.1"/>
    </source>
</evidence>
<comment type="subcellular location">
    <subcellularLocation>
        <location evidence="1">Nucleus</location>
    </subcellularLocation>
</comment>